<organism evidence="1 2">
    <name type="scientific">Pistacia atlantica</name>
    <dbReference type="NCBI Taxonomy" id="434234"/>
    <lineage>
        <taxon>Eukaryota</taxon>
        <taxon>Viridiplantae</taxon>
        <taxon>Streptophyta</taxon>
        <taxon>Embryophyta</taxon>
        <taxon>Tracheophyta</taxon>
        <taxon>Spermatophyta</taxon>
        <taxon>Magnoliopsida</taxon>
        <taxon>eudicotyledons</taxon>
        <taxon>Gunneridae</taxon>
        <taxon>Pentapetalae</taxon>
        <taxon>rosids</taxon>
        <taxon>malvids</taxon>
        <taxon>Sapindales</taxon>
        <taxon>Anacardiaceae</taxon>
        <taxon>Pistacia</taxon>
    </lineage>
</organism>
<accession>A0ACC1ADK8</accession>
<keyword evidence="2" id="KW-1185">Reference proteome</keyword>
<dbReference type="Proteomes" id="UP001164250">
    <property type="component" value="Chromosome 10"/>
</dbReference>
<sequence>MEDIEDLLVGNGGGGAPPGFRLPLNAVGFNPRKNNNKPKLTKLDHRLASKVPGSQTIYIKTFGCSHNQSDSEYMAGQLSAFGYALSDNPEEADLWLINTCTVKSPSQSAMDTLITKCKTAKKPLVVAGCVPQGSRDLKELEGVSIVGVQQIDRVVEVVEETLKGHEVRLLHRKTLPALDLPKVRKNKFVEIVPINVGCLGACTYCKTKHARGHLGSYTVDSLVSRVRTVIADGVKEIWLSSEDTGAYGRDIGVNLPTLLNALVAALPSDGSTMLRIGMTNPPFILQYLKEIAEVLRHPCVYSFLHVPVQSGSDAVLTVMNREYTVSDFRTVVDTLTCTCARDADCN</sequence>
<protein>
    <submittedName>
        <fullName evidence="1">Uncharacterized protein</fullName>
    </submittedName>
</protein>
<dbReference type="EMBL" id="CM047906">
    <property type="protein sequence ID" value="KAJ0085434.1"/>
    <property type="molecule type" value="Genomic_DNA"/>
</dbReference>
<gene>
    <name evidence="1" type="ORF">Patl1_07374</name>
</gene>
<evidence type="ECO:0000313" key="2">
    <source>
        <dbReference type="Proteomes" id="UP001164250"/>
    </source>
</evidence>
<name>A0ACC1ADK8_9ROSI</name>
<comment type="caution">
    <text evidence="1">The sequence shown here is derived from an EMBL/GenBank/DDBJ whole genome shotgun (WGS) entry which is preliminary data.</text>
</comment>
<reference evidence="2" key="1">
    <citation type="journal article" date="2023" name="G3 (Bethesda)">
        <title>Genome assembly and association tests identify interacting loci associated with vigor, precocity, and sex in interspecific pistachio rootstocks.</title>
        <authorList>
            <person name="Palmer W."/>
            <person name="Jacygrad E."/>
            <person name="Sagayaradj S."/>
            <person name="Cavanaugh K."/>
            <person name="Han R."/>
            <person name="Bertier L."/>
            <person name="Beede B."/>
            <person name="Kafkas S."/>
            <person name="Golino D."/>
            <person name="Preece J."/>
            <person name="Michelmore R."/>
        </authorList>
    </citation>
    <scope>NUCLEOTIDE SEQUENCE [LARGE SCALE GENOMIC DNA]</scope>
</reference>
<proteinExistence type="predicted"/>
<evidence type="ECO:0000313" key="1">
    <source>
        <dbReference type="EMBL" id="KAJ0085434.1"/>
    </source>
</evidence>